<name>A0ABD7DM56_BACCE</name>
<dbReference type="AlphaFoldDB" id="A0ABD7DM56"/>
<dbReference type="Pfam" id="PF16861">
    <property type="entry name" value="Carbam_trans_C"/>
    <property type="match status" value="1"/>
</dbReference>
<dbReference type="Proteomes" id="UP000663613">
    <property type="component" value="Chromosome"/>
</dbReference>
<dbReference type="InterPro" id="IPR051338">
    <property type="entry name" value="NodU/CmcH_Carbamoyltrnsfr"/>
</dbReference>
<organism evidence="4 5">
    <name type="scientific">Bacillus cereus</name>
    <dbReference type="NCBI Taxonomy" id="1396"/>
    <lineage>
        <taxon>Bacteria</taxon>
        <taxon>Bacillati</taxon>
        <taxon>Bacillota</taxon>
        <taxon>Bacilli</taxon>
        <taxon>Bacillales</taxon>
        <taxon>Bacillaceae</taxon>
        <taxon>Bacillus</taxon>
        <taxon>Bacillus cereus group</taxon>
    </lineage>
</organism>
<reference evidence="4 5" key="1">
    <citation type="submission" date="2021-02" db="EMBL/GenBank/DDBJ databases">
        <title>Bacillus cereus VKM B-370.</title>
        <authorList>
            <person name="Kazantseva O.A."/>
            <person name="Piligrimova E.G."/>
            <person name="Buzikov R.M."/>
            <person name="Shadrin A.M."/>
        </authorList>
    </citation>
    <scope>NUCLEOTIDE SEQUENCE [LARGE SCALE GENOMIC DNA]</scope>
    <source>
        <strain evidence="4 5">VKM B-370</strain>
    </source>
</reference>
<dbReference type="InterPro" id="IPR003696">
    <property type="entry name" value="Carbtransf_dom"/>
</dbReference>
<protein>
    <recommendedName>
        <fullName evidence="6">Carbamoyltransferase</fullName>
    </recommendedName>
</protein>
<proteinExistence type="inferred from homology"/>
<dbReference type="Gene3D" id="3.30.420.40">
    <property type="match status" value="1"/>
</dbReference>
<evidence type="ECO:0000259" key="3">
    <source>
        <dbReference type="Pfam" id="PF16861"/>
    </source>
</evidence>
<feature type="domain" description="Carbamoyltransferase" evidence="2">
    <location>
        <begin position="81"/>
        <end position="319"/>
    </location>
</feature>
<dbReference type="InterPro" id="IPR038152">
    <property type="entry name" value="Carbam_trans_C_sf"/>
</dbReference>
<dbReference type="InterPro" id="IPR043129">
    <property type="entry name" value="ATPase_NBD"/>
</dbReference>
<accession>A0ABD7DM56</accession>
<sequence>MKVLGLGGSLHDFSACLVDNSEIKVAVEEERLVRVKYAYKLGERVSRCKAAKYCLDSEGISIDDVDLIVANDYLTPGYYLKYRKKVKLISHHLSHAASVFYPSKFEKSAILVLDGGGSQINSKNQIFGETITYYLGEGSQISTLKDIKGEVVGEDYEQVYTNSLGFFYGIVTNSIGFNSQGYIEPGKTMGLAPYGTDKYVKEFYKFYNCDINGNFNQSLEQQREMEQYINHVLENMKTLKRLEQAKADFAFAVQYHTEDIVIKLCNYLYEKTQIKNLCISGGVALNSVVNYKVLENTPFENVFVMPATGDTGTGIGAALYGYYALGGKHRNPSKTDFSPYLGKEYTEIEIKQSLEQYKESIIVSEPKNLHKTVAKLISDKNIIGWFQGKSEVGPRALGNRSILADPRYNDMKDLINTRIKHREPFRPFAPAVLEEEQDKYFSMKESSYYMLFVPKIHNSKQKDVPSITHIDGTGRMQTVSKDMNLNFHKLISEFKNLTGIPILLNTSFNDNGEPIVESPNDAIKCFLNIDLDYLVIGKYLIQKNKN</sequence>
<dbReference type="CDD" id="cd24098">
    <property type="entry name" value="ASKHA_NBD_TobZ_N"/>
    <property type="match status" value="1"/>
</dbReference>
<feature type="domain" description="Carbamoyltransferase C-terminal" evidence="3">
    <location>
        <begin position="374"/>
        <end position="543"/>
    </location>
</feature>
<dbReference type="SUPFAM" id="SSF53067">
    <property type="entry name" value="Actin-like ATPase domain"/>
    <property type="match status" value="1"/>
</dbReference>
<evidence type="ECO:0000256" key="1">
    <source>
        <dbReference type="ARBA" id="ARBA00006129"/>
    </source>
</evidence>
<dbReference type="Gene3D" id="3.90.870.20">
    <property type="entry name" value="Carbamoyltransferase, C-terminal domain"/>
    <property type="match status" value="1"/>
</dbReference>
<gene>
    <name evidence="4" type="ORF">JTF64_10155</name>
</gene>
<dbReference type="PANTHER" id="PTHR34847:SF1">
    <property type="entry name" value="NODULATION PROTEIN U"/>
    <property type="match status" value="1"/>
</dbReference>
<dbReference type="Pfam" id="PF02543">
    <property type="entry name" value="Carbam_trans_N"/>
    <property type="match status" value="1"/>
</dbReference>
<evidence type="ECO:0000313" key="5">
    <source>
        <dbReference type="Proteomes" id="UP000663613"/>
    </source>
</evidence>
<evidence type="ECO:0000313" key="4">
    <source>
        <dbReference type="EMBL" id="QRY17582.1"/>
    </source>
</evidence>
<dbReference type="PANTHER" id="PTHR34847">
    <property type="entry name" value="NODULATION PROTEIN U"/>
    <property type="match status" value="1"/>
</dbReference>
<evidence type="ECO:0000259" key="2">
    <source>
        <dbReference type="Pfam" id="PF02543"/>
    </source>
</evidence>
<comment type="similarity">
    <text evidence="1">Belongs to the NodU/CmcH family.</text>
</comment>
<dbReference type="InterPro" id="IPR031730">
    <property type="entry name" value="Carbam_trans_C"/>
</dbReference>
<dbReference type="EMBL" id="CP070339">
    <property type="protein sequence ID" value="QRY17582.1"/>
    <property type="molecule type" value="Genomic_DNA"/>
</dbReference>
<dbReference type="RefSeq" id="WP_000865920.1">
    <property type="nucleotide sequence ID" value="NZ_CP070339.1"/>
</dbReference>
<evidence type="ECO:0008006" key="6">
    <source>
        <dbReference type="Google" id="ProtNLM"/>
    </source>
</evidence>